<keyword evidence="4" id="KW-0472">Membrane</keyword>
<dbReference type="InterPro" id="IPR001940">
    <property type="entry name" value="Peptidase_S1C"/>
</dbReference>
<feature type="transmembrane region" description="Helical" evidence="4">
    <location>
        <begin position="12"/>
        <end position="39"/>
    </location>
</feature>
<protein>
    <submittedName>
        <fullName evidence="5">Trypsin-like peptidase domain-containing protein</fullName>
    </submittedName>
</protein>
<dbReference type="RefSeq" id="WP_283430771.1">
    <property type="nucleotide sequence ID" value="NZ_FXUG01000001.1"/>
</dbReference>
<keyword evidence="2" id="KW-0378">Hydrolase</keyword>
<proteinExistence type="predicted"/>
<dbReference type="PANTHER" id="PTHR43343:SF3">
    <property type="entry name" value="PROTEASE DO-LIKE 8, CHLOROPLASTIC"/>
    <property type="match status" value="1"/>
</dbReference>
<reference evidence="5 6" key="1">
    <citation type="submission" date="2017-05" db="EMBL/GenBank/DDBJ databases">
        <authorList>
            <person name="Varghese N."/>
            <person name="Submissions S."/>
        </authorList>
    </citation>
    <scope>NUCLEOTIDE SEQUENCE [LARGE SCALE GENOMIC DNA]</scope>
    <source>
        <strain evidence="5 6">DSM 25457</strain>
    </source>
</reference>
<feature type="compositionally biased region" description="Low complexity" evidence="3">
    <location>
        <begin position="595"/>
        <end position="615"/>
    </location>
</feature>
<sequence>MANSDSDHGNSILVLVLGGAFASFLILAAIGPFVGWRYYQAIDVAQKAVFSTEPIPASPTAEQSIPSSRVESSRRLDVRLVANPGATQAGAPQTRDSTKTSLKYSWNPANKIVYDFDIEAEVGSQKVKYHGRNTIQGTGKRPNEAALNAKVDEGSGTGFVIHPDGIVVTCAHVVKGATSIQATIAGSSFDAEVIKLDSENDLAILRLNTKELPFLKFANSDQVRLGQDVRAIGYPLSDLLGKSIKMTKGEVSGRGGPHGTDGLQIDATINPGNSGGPLVDDSGRLVGVTSSMLAGAGISEVGFAVPANKVITLAKEMKIPIEFQDEISVLPAPDIIDLVRPATALLEVVVGPGGVGMEIPHELEYYGYWFETSINSPSSLSASRLQNRHFDGTLHVDSAGHSLQEDPDSMLPWMLGSISRVGIEPLPDSAPGHTLSTQLIVIQSQTPQQRRSAIGGNGFGSFGSRRLPPWMRRPDPTPDETTNMLGTESTTIELGKPTPNGIELTKSYSLKVSGDSDDELPLMITGKGEGMYDPLAGRMLNLKYKMSVTINQENVTLRIPVSLTYKLVDEAQLAKEKKASQERQQARAKIKAQGTPTTSKESSFESSTVTTAEASLKFKSVKNSPKSPSLDKFDFDK</sequence>
<dbReference type="Proteomes" id="UP001158067">
    <property type="component" value="Unassembled WGS sequence"/>
</dbReference>
<gene>
    <name evidence="5" type="ORF">SAMN06265222_101545</name>
</gene>
<keyword evidence="4" id="KW-0812">Transmembrane</keyword>
<dbReference type="Pfam" id="PF13365">
    <property type="entry name" value="Trypsin_2"/>
    <property type="match status" value="1"/>
</dbReference>
<dbReference type="EMBL" id="FXUG01000001">
    <property type="protein sequence ID" value="SMP41175.1"/>
    <property type="molecule type" value="Genomic_DNA"/>
</dbReference>
<feature type="region of interest" description="Disordered" evidence="3">
    <location>
        <begin position="578"/>
        <end position="637"/>
    </location>
</feature>
<organism evidence="5 6">
    <name type="scientific">Neorhodopirellula lusitana</name>
    <dbReference type="NCBI Taxonomy" id="445327"/>
    <lineage>
        <taxon>Bacteria</taxon>
        <taxon>Pseudomonadati</taxon>
        <taxon>Planctomycetota</taxon>
        <taxon>Planctomycetia</taxon>
        <taxon>Pirellulales</taxon>
        <taxon>Pirellulaceae</taxon>
        <taxon>Neorhodopirellula</taxon>
    </lineage>
</organism>
<dbReference type="Gene3D" id="2.40.10.120">
    <property type="match status" value="1"/>
</dbReference>
<dbReference type="SUPFAM" id="SSF50494">
    <property type="entry name" value="Trypsin-like serine proteases"/>
    <property type="match status" value="1"/>
</dbReference>
<evidence type="ECO:0000256" key="3">
    <source>
        <dbReference type="SAM" id="MobiDB-lite"/>
    </source>
</evidence>
<dbReference type="PRINTS" id="PR00834">
    <property type="entry name" value="PROTEASES2C"/>
</dbReference>
<dbReference type="InterPro" id="IPR051201">
    <property type="entry name" value="Chloro_Bact_Ser_Proteases"/>
</dbReference>
<feature type="region of interest" description="Disordered" evidence="3">
    <location>
        <begin position="447"/>
        <end position="485"/>
    </location>
</feature>
<keyword evidence="6" id="KW-1185">Reference proteome</keyword>
<evidence type="ECO:0000256" key="2">
    <source>
        <dbReference type="ARBA" id="ARBA00022801"/>
    </source>
</evidence>
<evidence type="ECO:0000313" key="5">
    <source>
        <dbReference type="EMBL" id="SMP41175.1"/>
    </source>
</evidence>
<name>A0ABY1PPE4_9BACT</name>
<evidence type="ECO:0000256" key="4">
    <source>
        <dbReference type="SAM" id="Phobius"/>
    </source>
</evidence>
<comment type="caution">
    <text evidence="5">The sequence shown here is derived from an EMBL/GenBank/DDBJ whole genome shotgun (WGS) entry which is preliminary data.</text>
</comment>
<dbReference type="PANTHER" id="PTHR43343">
    <property type="entry name" value="PEPTIDASE S12"/>
    <property type="match status" value="1"/>
</dbReference>
<keyword evidence="4" id="KW-1133">Transmembrane helix</keyword>
<accession>A0ABY1PPE4</accession>
<evidence type="ECO:0000313" key="6">
    <source>
        <dbReference type="Proteomes" id="UP001158067"/>
    </source>
</evidence>
<dbReference type="InterPro" id="IPR009003">
    <property type="entry name" value="Peptidase_S1_PA"/>
</dbReference>
<evidence type="ECO:0000256" key="1">
    <source>
        <dbReference type="ARBA" id="ARBA00022670"/>
    </source>
</evidence>
<keyword evidence="1" id="KW-0645">Protease</keyword>